<sequence>MSEDVIELILADHRRFEDLLRTLRSSEADRGSALGEIAALLVAHAEAEEKEVYPVLRTLSSEDAEDVDHGAEEHAEGHEALLALMECGEPGTEQWDSRLEELSESLTHHLDEEERTVLNDARSEVDAQRRAELGRAFTAKRRELIDSDCGRIENVRDLVRSKGPSQHQH</sequence>
<feature type="domain" description="Hemerythrin-like" evidence="1">
    <location>
        <begin position="5"/>
        <end position="118"/>
    </location>
</feature>
<evidence type="ECO:0000313" key="3">
    <source>
        <dbReference type="Proteomes" id="UP000316184"/>
    </source>
</evidence>
<keyword evidence="3" id="KW-1185">Reference proteome</keyword>
<dbReference type="Pfam" id="PF01814">
    <property type="entry name" value="Hemerythrin"/>
    <property type="match status" value="1"/>
</dbReference>
<proteinExistence type="predicted"/>
<reference evidence="2 3" key="1">
    <citation type="submission" date="2019-06" db="EMBL/GenBank/DDBJ databases">
        <title>Sequencing the genomes of 1000 actinobacteria strains.</title>
        <authorList>
            <person name="Klenk H.-P."/>
        </authorList>
    </citation>
    <scope>NUCLEOTIDE SEQUENCE [LARGE SCALE GENOMIC DNA]</scope>
    <source>
        <strain evidence="2 3">DSM 46699</strain>
    </source>
</reference>
<dbReference type="Proteomes" id="UP000316184">
    <property type="component" value="Unassembled WGS sequence"/>
</dbReference>
<dbReference type="PANTHER" id="PTHR35585:SF1">
    <property type="entry name" value="HHE DOMAIN PROTEIN (AFU_ORTHOLOGUE AFUA_4G00730)"/>
    <property type="match status" value="1"/>
</dbReference>
<dbReference type="EMBL" id="VIWX01000001">
    <property type="protein sequence ID" value="TWG07921.1"/>
    <property type="molecule type" value="Genomic_DNA"/>
</dbReference>
<organism evidence="2 3">
    <name type="scientific">Saccharopolyspora dendranthemae</name>
    <dbReference type="NCBI Taxonomy" id="1181886"/>
    <lineage>
        <taxon>Bacteria</taxon>
        <taxon>Bacillati</taxon>
        <taxon>Actinomycetota</taxon>
        <taxon>Actinomycetes</taxon>
        <taxon>Pseudonocardiales</taxon>
        <taxon>Pseudonocardiaceae</taxon>
        <taxon>Saccharopolyspora</taxon>
    </lineage>
</organism>
<accession>A0A561V8I0</accession>
<dbReference type="AlphaFoldDB" id="A0A561V8I0"/>
<comment type="caution">
    <text evidence="2">The sequence shown here is derived from an EMBL/GenBank/DDBJ whole genome shotgun (WGS) entry which is preliminary data.</text>
</comment>
<evidence type="ECO:0000259" key="1">
    <source>
        <dbReference type="Pfam" id="PF01814"/>
    </source>
</evidence>
<dbReference type="OrthoDB" id="5183396at2"/>
<name>A0A561V8I0_9PSEU</name>
<dbReference type="InterPro" id="IPR012312">
    <property type="entry name" value="Hemerythrin-like"/>
</dbReference>
<dbReference type="PANTHER" id="PTHR35585">
    <property type="entry name" value="HHE DOMAIN PROTEIN (AFU_ORTHOLOGUE AFUA_4G00730)"/>
    <property type="match status" value="1"/>
</dbReference>
<protein>
    <submittedName>
        <fullName evidence="2">Hemerythrin HHE cation binding domain-containing protein</fullName>
    </submittedName>
</protein>
<dbReference type="RefSeq" id="WP_145736339.1">
    <property type="nucleotide sequence ID" value="NZ_VIWX01000001.1"/>
</dbReference>
<dbReference type="Gene3D" id="1.20.120.520">
    <property type="entry name" value="nmb1532 protein domain like"/>
    <property type="match status" value="1"/>
</dbReference>
<gene>
    <name evidence="2" type="ORF">FHU35_11540</name>
</gene>
<evidence type="ECO:0000313" key="2">
    <source>
        <dbReference type="EMBL" id="TWG07921.1"/>
    </source>
</evidence>